<evidence type="ECO:0000256" key="3">
    <source>
        <dbReference type="ARBA" id="ARBA00022722"/>
    </source>
</evidence>
<comment type="similarity">
    <text evidence="2">Belongs to the tyrosyl-DNA phosphodiesterase family.</text>
</comment>
<evidence type="ECO:0000256" key="8">
    <source>
        <dbReference type="ARBA" id="ARBA00023242"/>
    </source>
</evidence>
<dbReference type="GO" id="GO:0003690">
    <property type="term" value="F:double-stranded DNA binding"/>
    <property type="evidence" value="ECO:0007669"/>
    <property type="project" value="TreeGrafter"/>
</dbReference>
<dbReference type="GO" id="GO:0006281">
    <property type="term" value="P:DNA repair"/>
    <property type="evidence" value="ECO:0007669"/>
    <property type="project" value="UniProtKB-KW"/>
</dbReference>
<keyword evidence="3" id="KW-0540">Nuclease</keyword>
<gene>
    <name evidence="11" type="ORF">OESDEN_21522</name>
</gene>
<feature type="binding site" evidence="10">
    <location>
        <position position="158"/>
    </location>
    <ligand>
        <name>substrate</name>
    </ligand>
</feature>
<keyword evidence="5" id="KW-0378">Hydrolase</keyword>
<dbReference type="InterPro" id="IPR010347">
    <property type="entry name" value="Tdp1"/>
</dbReference>
<feature type="active site" description="Nucleophile" evidence="9">
    <location>
        <position position="156"/>
    </location>
</feature>
<dbReference type="GO" id="GO:0005634">
    <property type="term" value="C:nucleus"/>
    <property type="evidence" value="ECO:0007669"/>
    <property type="project" value="UniProtKB-SubCell"/>
</dbReference>
<evidence type="ECO:0000313" key="12">
    <source>
        <dbReference type="Proteomes" id="UP000053660"/>
    </source>
</evidence>
<dbReference type="GO" id="GO:0004527">
    <property type="term" value="F:exonuclease activity"/>
    <property type="evidence" value="ECO:0007669"/>
    <property type="project" value="UniProtKB-KW"/>
</dbReference>
<dbReference type="GO" id="GO:0017005">
    <property type="term" value="F:3'-tyrosyl-DNA phosphodiesterase activity"/>
    <property type="evidence" value="ECO:0007669"/>
    <property type="project" value="TreeGrafter"/>
</dbReference>
<evidence type="ECO:0000256" key="7">
    <source>
        <dbReference type="ARBA" id="ARBA00023204"/>
    </source>
</evidence>
<accession>A0A0B1S5R5</accession>
<dbReference type="Pfam" id="PF06087">
    <property type="entry name" value="Tyr-DNA_phospho"/>
    <property type="match status" value="1"/>
</dbReference>
<protein>
    <submittedName>
        <fullName evidence="11">Tyrosyl-DNA phosphodiesterase</fullName>
    </submittedName>
</protein>
<reference evidence="11 12" key="1">
    <citation type="submission" date="2014-03" db="EMBL/GenBank/DDBJ databases">
        <title>Draft genome of the hookworm Oesophagostomum dentatum.</title>
        <authorList>
            <person name="Mitreva M."/>
        </authorList>
    </citation>
    <scope>NUCLEOTIDE SEQUENCE [LARGE SCALE GENOMIC DNA]</scope>
    <source>
        <strain evidence="11 12">OD-Hann</strain>
    </source>
</reference>
<dbReference type="PANTHER" id="PTHR12415:SF0">
    <property type="entry name" value="TYROSYL-DNA PHOSPHODIESTERASE 1"/>
    <property type="match status" value="1"/>
</dbReference>
<organism evidence="11 12">
    <name type="scientific">Oesophagostomum dentatum</name>
    <name type="common">Nodular worm</name>
    <dbReference type="NCBI Taxonomy" id="61180"/>
    <lineage>
        <taxon>Eukaryota</taxon>
        <taxon>Metazoa</taxon>
        <taxon>Ecdysozoa</taxon>
        <taxon>Nematoda</taxon>
        <taxon>Chromadorea</taxon>
        <taxon>Rhabditida</taxon>
        <taxon>Rhabditina</taxon>
        <taxon>Rhabditomorpha</taxon>
        <taxon>Strongyloidea</taxon>
        <taxon>Strongylidae</taxon>
        <taxon>Oesophagostomum</taxon>
    </lineage>
</organism>
<name>A0A0B1S5R5_OESDE</name>
<dbReference type="Gene3D" id="3.30.870.10">
    <property type="entry name" value="Endonuclease Chain A"/>
    <property type="match status" value="2"/>
</dbReference>
<evidence type="ECO:0000313" key="11">
    <source>
        <dbReference type="EMBL" id="KHJ78852.1"/>
    </source>
</evidence>
<keyword evidence="7" id="KW-0234">DNA repair</keyword>
<comment type="subcellular location">
    <subcellularLocation>
        <location evidence="1">Nucleus</location>
    </subcellularLocation>
</comment>
<dbReference type="OrthoDB" id="47785at2759"/>
<keyword evidence="6" id="KW-0269">Exonuclease</keyword>
<evidence type="ECO:0000256" key="4">
    <source>
        <dbReference type="ARBA" id="ARBA00022763"/>
    </source>
</evidence>
<dbReference type="GO" id="GO:0003697">
    <property type="term" value="F:single-stranded DNA binding"/>
    <property type="evidence" value="ECO:0007669"/>
    <property type="project" value="TreeGrafter"/>
</dbReference>
<sequence>MISTHINSEEMFESVLEGYRNYNAKQGTAVIKLVFLILMNQNIDQLGCCYNLCLAYLRTLFQVDGLSDKFNNVAFSLSDILQVIRPQVSLHFNFMIDIEWLIQQYPAPCRQSPMVLVVGEKMGSDKRSLQQEISANKWSNVSVHGARLPLPFGTHHTKLSIFESETGLHIIVSTANLIEGDWDQKTQCFYYASGPFLNSESAATESGFSKDLCDYLSEYHLSDLTYWIDRIKNCDLSDISDRLVFSVPGYHQVPRLNKYGHPSLAQLLRNRPVPERNARRLFLAQCSSIGSLGAKRETWLLPQFLHSLQGAKEPGLVFELCRGFFSSIHALKMYVTH</sequence>
<evidence type="ECO:0000256" key="2">
    <source>
        <dbReference type="ARBA" id="ARBA00010205"/>
    </source>
</evidence>
<evidence type="ECO:0000256" key="9">
    <source>
        <dbReference type="PIRSR" id="PIRSR610347-1"/>
    </source>
</evidence>
<keyword evidence="4" id="KW-0227">DNA damage</keyword>
<keyword evidence="8" id="KW-0539">Nucleus</keyword>
<dbReference type="SUPFAM" id="SSF56024">
    <property type="entry name" value="Phospholipase D/nuclease"/>
    <property type="match status" value="2"/>
</dbReference>
<evidence type="ECO:0000256" key="1">
    <source>
        <dbReference type="ARBA" id="ARBA00004123"/>
    </source>
</evidence>
<dbReference type="EMBL" id="KN608524">
    <property type="protein sequence ID" value="KHJ78852.1"/>
    <property type="molecule type" value="Genomic_DNA"/>
</dbReference>
<evidence type="ECO:0000256" key="10">
    <source>
        <dbReference type="PIRSR" id="PIRSR610347-2"/>
    </source>
</evidence>
<dbReference type="PANTHER" id="PTHR12415">
    <property type="entry name" value="TYROSYL-DNA PHOSPHODIESTERASE 1"/>
    <property type="match status" value="1"/>
</dbReference>
<dbReference type="Proteomes" id="UP000053660">
    <property type="component" value="Unassembled WGS sequence"/>
</dbReference>
<evidence type="ECO:0000256" key="6">
    <source>
        <dbReference type="ARBA" id="ARBA00022839"/>
    </source>
</evidence>
<evidence type="ECO:0000256" key="5">
    <source>
        <dbReference type="ARBA" id="ARBA00022801"/>
    </source>
</evidence>
<keyword evidence="12" id="KW-1185">Reference proteome</keyword>
<dbReference type="AlphaFoldDB" id="A0A0B1S5R5"/>
<proteinExistence type="inferred from homology"/>